<feature type="signal peptide" evidence="2">
    <location>
        <begin position="1"/>
        <end position="24"/>
    </location>
</feature>
<dbReference type="GeneID" id="37041114"/>
<dbReference type="InterPro" id="IPR011330">
    <property type="entry name" value="Glyco_hydro/deAcase_b/a-brl"/>
</dbReference>
<protein>
    <recommendedName>
        <fullName evidence="5">Chitin deacetylase</fullName>
    </recommendedName>
</protein>
<dbReference type="EMBL" id="KZ819635">
    <property type="protein sequence ID" value="PWN92427.1"/>
    <property type="molecule type" value="Genomic_DNA"/>
</dbReference>
<name>A0A316YSP5_9BASI</name>
<feature type="region of interest" description="Disordered" evidence="1">
    <location>
        <begin position="435"/>
        <end position="457"/>
    </location>
</feature>
<evidence type="ECO:0000256" key="2">
    <source>
        <dbReference type="SAM" id="SignalP"/>
    </source>
</evidence>
<dbReference type="AlphaFoldDB" id="A0A316YSP5"/>
<sequence>MRASSSLVVAVAALVASASSFVNAEPDLRHYGCNQKVRAYNADLRRRQVGTVSGEGATPAEGSGASSANYKCDANTCKLPNCNCASTKPPGGLDPKDVPQFITLTADDAIQQYTIDALNSLINGRKNPNGCAVQTTYFTSLDYTNYSMVTNYYVAGNEVADHTVTHVAQPSVEEVSGNLIGLNALAGIPFKSLAGFRAPFLNYTMQNLQDLAKANFEYESSSSSSVPVTDPNTDAFWPYTLDNGMANDCTVEGLGVCNGLPKLPGFWEIPMYSTFNPDKSILGLMDPWLEGDVNKVLTAMKATFTDHYNGQKQPFGMYSHPIHISTSYPGAPTNQIQPMVTMLNQFLDFAMASSQFQNVWMVSNKQLLAWMRNPVPASQLNTLDEFKCQTPNPAQDKICSGIPDKENGLLEKCISDTAGDSLNNSPFATCYGCPTQRPTPQLPNPPQKNNDGSVRSRINDKCDTPFWDPIAGKCLNSGFNDATRSIGPNGANLTSTGSTNTDGADSNGGKSTSDGYQTFGSGGAQVQPSLVAALGLGALFAVVAHLV</sequence>
<dbReference type="InParanoid" id="A0A316YSP5"/>
<evidence type="ECO:0008006" key="5">
    <source>
        <dbReference type="Google" id="ProtNLM"/>
    </source>
</evidence>
<dbReference type="PANTHER" id="PTHR45985:SF3">
    <property type="entry name" value="CHITIN DEACETYLASE-LIKE 4"/>
    <property type="match status" value="1"/>
</dbReference>
<reference evidence="3 4" key="1">
    <citation type="journal article" date="2018" name="Mol. Biol. Evol.">
        <title>Broad Genomic Sampling Reveals a Smut Pathogenic Ancestry of the Fungal Clade Ustilaginomycotina.</title>
        <authorList>
            <person name="Kijpornyongpan T."/>
            <person name="Mondo S.J."/>
            <person name="Barry K."/>
            <person name="Sandor L."/>
            <person name="Lee J."/>
            <person name="Lipzen A."/>
            <person name="Pangilinan J."/>
            <person name="LaButti K."/>
            <person name="Hainaut M."/>
            <person name="Henrissat B."/>
            <person name="Grigoriev I.V."/>
            <person name="Spatafora J.W."/>
            <person name="Aime M.C."/>
        </authorList>
    </citation>
    <scope>NUCLEOTIDE SEQUENCE [LARGE SCALE GENOMIC DNA]</scope>
    <source>
        <strain evidence="3 4">MCA 4198</strain>
    </source>
</reference>
<dbReference type="GO" id="GO:0005975">
    <property type="term" value="P:carbohydrate metabolic process"/>
    <property type="evidence" value="ECO:0007669"/>
    <property type="project" value="InterPro"/>
</dbReference>
<dbReference type="RefSeq" id="XP_025379625.1">
    <property type="nucleotide sequence ID" value="XM_025519198.1"/>
</dbReference>
<keyword evidence="4" id="KW-1185">Reference proteome</keyword>
<dbReference type="Proteomes" id="UP000245768">
    <property type="component" value="Unassembled WGS sequence"/>
</dbReference>
<evidence type="ECO:0000256" key="1">
    <source>
        <dbReference type="SAM" id="MobiDB-lite"/>
    </source>
</evidence>
<feature type="compositionally biased region" description="Polar residues" evidence="1">
    <location>
        <begin position="491"/>
        <end position="516"/>
    </location>
</feature>
<keyword evidence="2" id="KW-0732">Signal</keyword>
<accession>A0A316YSP5</accession>
<feature type="chain" id="PRO_5016240477" description="Chitin deacetylase" evidence="2">
    <location>
        <begin position="25"/>
        <end position="547"/>
    </location>
</feature>
<evidence type="ECO:0000313" key="3">
    <source>
        <dbReference type="EMBL" id="PWN92427.1"/>
    </source>
</evidence>
<evidence type="ECO:0000313" key="4">
    <source>
        <dbReference type="Proteomes" id="UP000245768"/>
    </source>
</evidence>
<feature type="region of interest" description="Disordered" evidence="1">
    <location>
        <begin position="490"/>
        <end position="516"/>
    </location>
</feature>
<organism evidence="3 4">
    <name type="scientific">Acaromyces ingoldii</name>
    <dbReference type="NCBI Taxonomy" id="215250"/>
    <lineage>
        <taxon>Eukaryota</taxon>
        <taxon>Fungi</taxon>
        <taxon>Dikarya</taxon>
        <taxon>Basidiomycota</taxon>
        <taxon>Ustilaginomycotina</taxon>
        <taxon>Exobasidiomycetes</taxon>
        <taxon>Exobasidiales</taxon>
        <taxon>Cryptobasidiaceae</taxon>
        <taxon>Acaromyces</taxon>
    </lineage>
</organism>
<dbReference type="SUPFAM" id="SSF88713">
    <property type="entry name" value="Glycoside hydrolase/deacetylase"/>
    <property type="match status" value="1"/>
</dbReference>
<gene>
    <name evidence="3" type="ORF">FA10DRAFT_240040</name>
</gene>
<dbReference type="PANTHER" id="PTHR45985">
    <property type="match status" value="1"/>
</dbReference>
<dbReference type="Gene3D" id="3.20.20.370">
    <property type="entry name" value="Glycoside hydrolase/deacetylase"/>
    <property type="match status" value="1"/>
</dbReference>
<dbReference type="OrthoDB" id="504708at2759"/>
<dbReference type="STRING" id="215250.A0A316YSP5"/>
<proteinExistence type="predicted"/>
<dbReference type="InterPro" id="IPR052740">
    <property type="entry name" value="CE4"/>
</dbReference>